<name>A0A6B2AW13_PSESX</name>
<reference evidence="2" key="1">
    <citation type="journal article" date="2020" name="Phytopathology">
        <title>Zucchini vein clearing disease is caused by several lineages within Pseudomonas syringae species complex.</title>
        <authorList>
            <person name="Lacault C."/>
            <person name="Briand M."/>
            <person name="Jacques M.A."/>
            <person name="Darrasse A."/>
        </authorList>
    </citation>
    <scope>NUCLEOTIDE SEQUENCE</scope>
    <source>
        <strain evidence="2">P123</strain>
    </source>
</reference>
<dbReference type="EMBL" id="VLIF01000006">
    <property type="protein sequence ID" value="NAO76728.1"/>
    <property type="molecule type" value="Genomic_DNA"/>
</dbReference>
<dbReference type="AlphaFoldDB" id="A0A6B2AW13"/>
<dbReference type="AntiFam" id="ANF00261">
    <property type="entry name" value="Protein of unknown function (DUF1534)"/>
</dbReference>
<feature type="region of interest" description="Disordered" evidence="1">
    <location>
        <begin position="62"/>
        <end position="81"/>
    </location>
</feature>
<accession>A0A6B2AW13</accession>
<evidence type="ECO:0000313" key="2">
    <source>
        <dbReference type="EMBL" id="NAO76728.1"/>
    </source>
</evidence>
<evidence type="ECO:0000256" key="1">
    <source>
        <dbReference type="SAM" id="MobiDB-lite"/>
    </source>
</evidence>
<gene>
    <name evidence="2" type="ORF">PspP123CL_12255</name>
</gene>
<comment type="caution">
    <text evidence="2">The sequence shown here is derived from an EMBL/GenBank/DDBJ whole genome shotgun (WGS) entry which is preliminary data.</text>
</comment>
<organism evidence="2">
    <name type="scientific">Pseudomonas syringae</name>
    <dbReference type="NCBI Taxonomy" id="317"/>
    <lineage>
        <taxon>Bacteria</taxon>
        <taxon>Pseudomonadati</taxon>
        <taxon>Pseudomonadota</taxon>
        <taxon>Gammaproteobacteria</taxon>
        <taxon>Pseudomonadales</taxon>
        <taxon>Pseudomonadaceae</taxon>
        <taxon>Pseudomonas</taxon>
    </lineage>
</organism>
<proteinExistence type="predicted"/>
<protein>
    <submittedName>
        <fullName evidence="2">DUF1534 domain-containing protein</fullName>
    </submittedName>
</protein>
<sequence>MTCCWTASLSSTPHPTRLRGAWQASHPLGHSERGARWCSLAHLSLRTLPRGNAFRDALRHTFSPRNAFNPGPASSGDSAVT</sequence>